<feature type="domain" description="R13L1/DRL21-like LRR repeat region" evidence="9">
    <location>
        <begin position="540"/>
        <end position="665"/>
    </location>
</feature>
<keyword evidence="4" id="KW-0611">Plant defense</keyword>
<dbReference type="OrthoDB" id="2973320at2759"/>
<evidence type="ECO:0000256" key="3">
    <source>
        <dbReference type="ARBA" id="ARBA00022741"/>
    </source>
</evidence>
<dbReference type="InterPro" id="IPR027417">
    <property type="entry name" value="P-loop_NTPase"/>
</dbReference>
<keyword evidence="5" id="KW-0067">ATP-binding</keyword>
<dbReference type="GO" id="GO:0006952">
    <property type="term" value="P:defense response"/>
    <property type="evidence" value="ECO:0007669"/>
    <property type="project" value="UniProtKB-KW"/>
</dbReference>
<dbReference type="InterPro" id="IPR058922">
    <property type="entry name" value="WHD_DRP"/>
</dbReference>
<dbReference type="GO" id="GO:0051707">
    <property type="term" value="P:response to other organism"/>
    <property type="evidence" value="ECO:0007669"/>
    <property type="project" value="UniProtKB-ARBA"/>
</dbReference>
<dbReference type="InterPro" id="IPR038005">
    <property type="entry name" value="RX-like_CC"/>
</dbReference>
<evidence type="ECO:0000259" key="6">
    <source>
        <dbReference type="Pfam" id="PF00931"/>
    </source>
</evidence>
<keyword evidence="1" id="KW-0433">Leucine-rich repeat</keyword>
<dbReference type="AlphaFoldDB" id="A0A2Z6PDV1"/>
<dbReference type="SUPFAM" id="SSF52047">
    <property type="entry name" value="RNI-like"/>
    <property type="match status" value="2"/>
</dbReference>
<dbReference type="InterPro" id="IPR041118">
    <property type="entry name" value="Rx_N"/>
</dbReference>
<dbReference type="Gene3D" id="3.80.10.10">
    <property type="entry name" value="Ribonuclease Inhibitor"/>
    <property type="match status" value="4"/>
</dbReference>
<keyword evidence="2" id="KW-0677">Repeat</keyword>
<dbReference type="Gene3D" id="1.10.8.430">
    <property type="entry name" value="Helical domain of apoptotic protease-activating factors"/>
    <property type="match status" value="1"/>
</dbReference>
<feature type="domain" description="Disease resistance N-terminal" evidence="7">
    <location>
        <begin position="5"/>
        <end position="87"/>
    </location>
</feature>
<dbReference type="PANTHER" id="PTHR36766">
    <property type="entry name" value="PLANT BROAD-SPECTRUM MILDEW RESISTANCE PROTEIN RPW8"/>
    <property type="match status" value="1"/>
</dbReference>
<dbReference type="Gene3D" id="3.40.50.300">
    <property type="entry name" value="P-loop containing nucleotide triphosphate hydrolases"/>
    <property type="match status" value="1"/>
</dbReference>
<dbReference type="GO" id="GO:0043531">
    <property type="term" value="F:ADP binding"/>
    <property type="evidence" value="ECO:0007669"/>
    <property type="project" value="InterPro"/>
</dbReference>
<proteinExistence type="predicted"/>
<dbReference type="FunFam" id="3.40.50.300:FF:001091">
    <property type="entry name" value="Probable disease resistance protein At1g61300"/>
    <property type="match status" value="1"/>
</dbReference>
<feature type="domain" description="Disease resistance protein winged helix" evidence="8">
    <location>
        <begin position="424"/>
        <end position="460"/>
    </location>
</feature>
<accession>A0A2Z6PDV1</accession>
<dbReference type="PRINTS" id="PR00364">
    <property type="entry name" value="DISEASERSIST"/>
</dbReference>
<evidence type="ECO:0000256" key="5">
    <source>
        <dbReference type="ARBA" id="ARBA00022840"/>
    </source>
</evidence>
<evidence type="ECO:0000256" key="4">
    <source>
        <dbReference type="ARBA" id="ARBA00022821"/>
    </source>
</evidence>
<protein>
    <submittedName>
        <fullName evidence="10">Uncharacterized protein</fullName>
    </submittedName>
</protein>
<evidence type="ECO:0000259" key="9">
    <source>
        <dbReference type="Pfam" id="PF25019"/>
    </source>
</evidence>
<dbReference type="Pfam" id="PF00931">
    <property type="entry name" value="NB-ARC"/>
    <property type="match status" value="1"/>
</dbReference>
<keyword evidence="3" id="KW-0547">Nucleotide-binding</keyword>
<dbReference type="EMBL" id="DF974334">
    <property type="protein sequence ID" value="GAU47642.1"/>
    <property type="molecule type" value="Genomic_DNA"/>
</dbReference>
<evidence type="ECO:0000259" key="8">
    <source>
        <dbReference type="Pfam" id="PF23559"/>
    </source>
</evidence>
<evidence type="ECO:0000313" key="11">
    <source>
        <dbReference type="Proteomes" id="UP000242715"/>
    </source>
</evidence>
<gene>
    <name evidence="10" type="ORF">TSUD_238610</name>
</gene>
<dbReference type="Pfam" id="PF18052">
    <property type="entry name" value="Rx_N"/>
    <property type="match status" value="1"/>
</dbReference>
<evidence type="ECO:0000313" key="10">
    <source>
        <dbReference type="EMBL" id="GAU47642.1"/>
    </source>
</evidence>
<dbReference type="GO" id="GO:0005524">
    <property type="term" value="F:ATP binding"/>
    <property type="evidence" value="ECO:0007669"/>
    <property type="project" value="UniProtKB-KW"/>
</dbReference>
<dbReference type="Gene3D" id="1.20.5.4130">
    <property type="match status" value="1"/>
</dbReference>
<dbReference type="CDD" id="cd14798">
    <property type="entry name" value="RX-CC_like"/>
    <property type="match status" value="1"/>
</dbReference>
<dbReference type="InterPro" id="IPR032675">
    <property type="entry name" value="LRR_dom_sf"/>
</dbReference>
<evidence type="ECO:0000256" key="2">
    <source>
        <dbReference type="ARBA" id="ARBA00022737"/>
    </source>
</evidence>
<dbReference type="PANTHER" id="PTHR36766:SF42">
    <property type="entry name" value="NB-ARC DOMAIN DISEASE RESISTANCE PROTEIN"/>
    <property type="match status" value="1"/>
</dbReference>
<dbReference type="SUPFAM" id="SSF52540">
    <property type="entry name" value="P-loop containing nucleoside triphosphate hydrolases"/>
    <property type="match status" value="1"/>
</dbReference>
<feature type="domain" description="NB-ARC" evidence="6">
    <location>
        <begin position="187"/>
        <end position="341"/>
    </location>
</feature>
<dbReference type="InterPro" id="IPR056789">
    <property type="entry name" value="LRR_R13L1-DRL21"/>
</dbReference>
<reference evidence="11" key="1">
    <citation type="journal article" date="2017" name="Front. Plant Sci.">
        <title>Climate Clever Clovers: New Paradigm to Reduce the Environmental Footprint of Ruminants by Breeding Low Methanogenic Forages Utilizing Haplotype Variation.</title>
        <authorList>
            <person name="Kaur P."/>
            <person name="Appels R."/>
            <person name="Bayer P.E."/>
            <person name="Keeble-Gagnere G."/>
            <person name="Wang J."/>
            <person name="Hirakawa H."/>
            <person name="Shirasawa K."/>
            <person name="Vercoe P."/>
            <person name="Stefanova K."/>
            <person name="Durmic Z."/>
            <person name="Nichols P."/>
            <person name="Revell C."/>
            <person name="Isobe S.N."/>
            <person name="Edwards D."/>
            <person name="Erskine W."/>
        </authorList>
    </citation>
    <scope>NUCLEOTIDE SEQUENCE [LARGE SCALE GENOMIC DNA]</scope>
    <source>
        <strain evidence="11">cv. Daliak</strain>
    </source>
</reference>
<evidence type="ECO:0000259" key="7">
    <source>
        <dbReference type="Pfam" id="PF18052"/>
    </source>
</evidence>
<dbReference type="Pfam" id="PF23559">
    <property type="entry name" value="WHD_DRP"/>
    <property type="match status" value="1"/>
</dbReference>
<dbReference type="Proteomes" id="UP000242715">
    <property type="component" value="Unassembled WGS sequence"/>
</dbReference>
<dbReference type="InterPro" id="IPR002182">
    <property type="entry name" value="NB-ARC"/>
</dbReference>
<dbReference type="InterPro" id="IPR042197">
    <property type="entry name" value="Apaf_helical"/>
</dbReference>
<evidence type="ECO:0000256" key="1">
    <source>
        <dbReference type="ARBA" id="ARBA00022614"/>
    </source>
</evidence>
<organism evidence="10 11">
    <name type="scientific">Trifolium subterraneum</name>
    <name type="common">Subterranean clover</name>
    <dbReference type="NCBI Taxonomy" id="3900"/>
    <lineage>
        <taxon>Eukaryota</taxon>
        <taxon>Viridiplantae</taxon>
        <taxon>Streptophyta</taxon>
        <taxon>Embryophyta</taxon>
        <taxon>Tracheophyta</taxon>
        <taxon>Spermatophyta</taxon>
        <taxon>Magnoliopsida</taxon>
        <taxon>eudicotyledons</taxon>
        <taxon>Gunneridae</taxon>
        <taxon>Pentapetalae</taxon>
        <taxon>rosids</taxon>
        <taxon>fabids</taxon>
        <taxon>Fabales</taxon>
        <taxon>Fabaceae</taxon>
        <taxon>Papilionoideae</taxon>
        <taxon>50 kb inversion clade</taxon>
        <taxon>NPAAA clade</taxon>
        <taxon>Hologalegina</taxon>
        <taxon>IRL clade</taxon>
        <taxon>Trifolieae</taxon>
        <taxon>Trifolium</taxon>
    </lineage>
</organism>
<sequence length="980" mass="111375">MAEAVIEVVLNNLSSLIQKELGLFLGVDRELNSLSSLLTTIKATLEDAEEKQFSNRAIKDWLHKLKNAAHILDDILDECATQALEYGGNKGRLSNKVTNSFLSSFHPKHVTFRFKIAKKMKSIRERLDEIAEERSKFHLTEIVREKKSGVSDWRQTTSIISQPQVYGRDEDRDKIVDIFVGDASSFEDLTVYPIVGLGGLGKTTLAQLIFNHDRIVNHFELRIWVCVSEDFSLKRMIKSIIESNSGQATADLELEPLQRRLVDLLQRKRYLLVLDDVWDDEQGNWKRLKSILACGGKGASILVTTRLPKVAAIMGTTPSHDLSMLCDTDCWKMFKERAFGTNEDEQTELVVIGKKIVKKCGGVPLAAIALGSLLRFKREENEWLYVLENELWTLQGENSVRPALRLSYLNLPVKLRQCFAFCALFPKGEMINKQFIIELWMANGFISSNGMLDAEDIGNEGEFQILPESLCNLWNLQIINLDYCQYLQKLPNNLVCLKALIRLSLRGCRSLSSLPPHIGKMNSLRTLSMYVVGKEKGLLLAELQQLNLKGDLYIKHLERVKSVMDAKEANMSSKHLNKLLFSWERNEESLSQENTEEILEALQPLTQQLQSLGVRGYAGEHFPQWMSTPSLKYLNSLELVDCKSCLHLPELGKLPSLKKLTISNMIHITYVDKNSNDNGVMGCFTTLEFLLLEKLPNLKKLSWKDSENMFPRLSTLQITKCPKLSGFPCLPSLNDMHIRGQCTQSLLSSIHKHHSLESIRFSDNEELTYFPYGMLRNLTSLKILDIFELFKLEQIPNEIVNLNAIQEIYISGCMSLTSIPDEVLQGLHSLKTLDIVRCPKFILSGSFQYLTCVEKLMIEGCSEIEGLHEALQHMTSLQSLILCDLPNLASLPDWLGNLGLLHELIISKCPKLRYFPMSIQCLTCLKSLRIYGCTELGKRCKKETGEDWRKIAHVQDIEIQNWVVHIVRRGNGTYSSANLF</sequence>
<keyword evidence="11" id="KW-1185">Reference proteome</keyword>
<dbReference type="Pfam" id="PF25019">
    <property type="entry name" value="LRR_R13L1-DRL21"/>
    <property type="match status" value="1"/>
</dbReference>
<name>A0A2Z6PDV1_TRISU</name>